<dbReference type="InterPro" id="IPR031708">
    <property type="entry name" value="DUF4722"/>
</dbReference>
<sequence length="130" mass="14279">MSHYFYLAPEVLVPFSPLTSKEFELIRRKARELWQDETRWSASSVTTYAGSYRGKQPDEAACHRLAQRAGQQQFEYKPTPLPSCSAYGALPDQAGSQEPADCKAGTAGSSADSSRQPLRRTALKCDSGSS</sequence>
<dbReference type="GeneID" id="101983309"/>
<proteinExistence type="predicted"/>
<dbReference type="Proteomes" id="UP000694915">
    <property type="component" value="Chromosome 4"/>
</dbReference>
<feature type="region of interest" description="Disordered" evidence="1">
    <location>
        <begin position="87"/>
        <end position="130"/>
    </location>
</feature>
<evidence type="ECO:0000313" key="2">
    <source>
        <dbReference type="Proteomes" id="UP000694915"/>
    </source>
</evidence>
<evidence type="ECO:0000313" key="3">
    <source>
        <dbReference type="RefSeq" id="XP_005345444.1"/>
    </source>
</evidence>
<feature type="compositionally biased region" description="Polar residues" evidence="1">
    <location>
        <begin position="107"/>
        <end position="116"/>
    </location>
</feature>
<gene>
    <name evidence="3" type="primary">C4H4orf51</name>
</gene>
<keyword evidence="2" id="KW-1185">Reference proteome</keyword>
<name>A0ABM0KFJ2_MICOH</name>
<reference evidence="3" key="1">
    <citation type="submission" date="2025-08" db="UniProtKB">
        <authorList>
            <consortium name="RefSeq"/>
        </authorList>
    </citation>
    <scope>IDENTIFICATION</scope>
</reference>
<accession>A0ABM0KFJ2</accession>
<dbReference type="Pfam" id="PF15849">
    <property type="entry name" value="DUF4722"/>
    <property type="match status" value="1"/>
</dbReference>
<organism evidence="2 3">
    <name type="scientific">Microtus ochrogaster</name>
    <name type="common">Prairie vole</name>
    <dbReference type="NCBI Taxonomy" id="79684"/>
    <lineage>
        <taxon>Eukaryota</taxon>
        <taxon>Metazoa</taxon>
        <taxon>Chordata</taxon>
        <taxon>Craniata</taxon>
        <taxon>Vertebrata</taxon>
        <taxon>Euteleostomi</taxon>
        <taxon>Mammalia</taxon>
        <taxon>Eutheria</taxon>
        <taxon>Euarchontoglires</taxon>
        <taxon>Glires</taxon>
        <taxon>Rodentia</taxon>
        <taxon>Myomorpha</taxon>
        <taxon>Muroidea</taxon>
        <taxon>Cricetidae</taxon>
        <taxon>Arvicolinae</taxon>
        <taxon>Microtus</taxon>
    </lineage>
</organism>
<dbReference type="RefSeq" id="XP_005345444.1">
    <property type="nucleotide sequence ID" value="XM_005345387.3"/>
</dbReference>
<protein>
    <submittedName>
        <fullName evidence="3">Uncharacterized protein C4orf51 homolog</fullName>
    </submittedName>
</protein>
<evidence type="ECO:0000256" key="1">
    <source>
        <dbReference type="SAM" id="MobiDB-lite"/>
    </source>
</evidence>